<comment type="caution">
    <text evidence="3">The sequence shown here is derived from an EMBL/GenBank/DDBJ whole genome shotgun (WGS) entry which is preliminary data.</text>
</comment>
<evidence type="ECO:0000256" key="1">
    <source>
        <dbReference type="HAMAP-Rule" id="MF_02057"/>
    </source>
</evidence>
<dbReference type="NCBIfam" id="NF008264">
    <property type="entry name" value="PRK11036.1"/>
    <property type="match status" value="1"/>
</dbReference>
<proteinExistence type="inferred from homology"/>
<dbReference type="AlphaFoldDB" id="A0A4Y3IQV8"/>
<dbReference type="GO" id="GO:0032259">
    <property type="term" value="P:methylation"/>
    <property type="evidence" value="ECO:0007669"/>
    <property type="project" value="UniProtKB-KW"/>
</dbReference>
<dbReference type="SUPFAM" id="SSF53335">
    <property type="entry name" value="S-adenosyl-L-methionine-dependent methyltransferases"/>
    <property type="match status" value="1"/>
</dbReference>
<keyword evidence="1 3" id="KW-0489">Methyltransferase</keyword>
<evidence type="ECO:0000259" key="2">
    <source>
        <dbReference type="Pfam" id="PF08241"/>
    </source>
</evidence>
<sequence>MTQYETLLNNIIPQIKVTQDRNFDDIAHKFAENIYGSDKGNIRQTIVWEDLQQIITQIGGDSKPLTVLDAGGGLAQMSQKLAQQGHKIILCDVSNEMLSLAKQDIAQKGLLEQYQFIHAPVQELDKHLEQPVDLILFHAVMEWLADPKQALQKLMRHVAPGGMASIMFYNHHGLVMKNVICGNIPHVLQGMPHRKRFKLQPQKGLLPEEVYQWLQQCDLRICGKSGIRSFHDYIGFTQYVGDYSQEDLMQLEQQLCRTEPYLSLGRYIHVWVQKEQQ</sequence>
<feature type="binding site" evidence="1">
    <location>
        <position position="92"/>
    </location>
    <ligand>
        <name>S-adenosyl-L-methionine</name>
        <dbReference type="ChEBI" id="CHEBI:59789"/>
    </ligand>
</feature>
<dbReference type="InterPro" id="IPR033664">
    <property type="entry name" value="Cmo5U_methylTrfase"/>
</dbReference>
<gene>
    <name evidence="1 3" type="primary">cmoM</name>
    <name evidence="3" type="ORF">VCO01S_30660</name>
</gene>
<name>A0A4Y3IQV8_9VIBR</name>
<dbReference type="InterPro" id="IPR029063">
    <property type="entry name" value="SAM-dependent_MTases_sf"/>
</dbReference>
<dbReference type="OrthoDB" id="4697647at2"/>
<dbReference type="HAMAP" id="MF_02057">
    <property type="entry name" value="tRNA_methyltr_CmoM"/>
    <property type="match status" value="1"/>
</dbReference>
<keyword evidence="1 3" id="KW-0808">Transferase</keyword>
<dbReference type="Proteomes" id="UP000318242">
    <property type="component" value="Unassembled WGS sequence"/>
</dbReference>
<feature type="binding site" evidence="1">
    <location>
        <position position="138"/>
    </location>
    <ligand>
        <name>S-adenosyl-L-methionine</name>
        <dbReference type="ChEBI" id="CHEBI:59789"/>
    </ligand>
</feature>
<comment type="caution">
    <text evidence="1">Lacks conserved residue(s) required for the propagation of feature annotation.</text>
</comment>
<dbReference type="Pfam" id="PF08241">
    <property type="entry name" value="Methyltransf_11"/>
    <property type="match status" value="1"/>
</dbReference>
<protein>
    <recommendedName>
        <fullName evidence="1">tRNA 5-carboxymethoxyuridine methyltransferase</fullName>
        <ecNumber evidence="1">2.1.1.-</ecNumber>
    </recommendedName>
    <alternativeName>
        <fullName evidence="1">cmo5U methyltransferase</fullName>
    </alternativeName>
</protein>
<comment type="catalytic activity">
    <reaction evidence="1">
        <text>5-carboxymethoxyuridine(34) in tRNA + S-adenosyl-L-methionine = 5-methoxycarbonylmethoxyuridine(34) in tRNA + S-adenosyl-L-homocysteine</text>
        <dbReference type="Rhea" id="RHEA:54080"/>
        <dbReference type="Rhea" id="RHEA-COMP:13383"/>
        <dbReference type="Rhea" id="RHEA-COMP:13781"/>
        <dbReference type="ChEBI" id="CHEBI:57856"/>
        <dbReference type="ChEBI" id="CHEBI:59789"/>
        <dbReference type="ChEBI" id="CHEBI:136879"/>
        <dbReference type="ChEBI" id="CHEBI:138053"/>
    </reaction>
</comment>
<organism evidence="3 4">
    <name type="scientific">Vibrio comitans NBRC 102076</name>
    <dbReference type="NCBI Taxonomy" id="1219078"/>
    <lineage>
        <taxon>Bacteria</taxon>
        <taxon>Pseudomonadati</taxon>
        <taxon>Pseudomonadota</taxon>
        <taxon>Gammaproteobacteria</taxon>
        <taxon>Vibrionales</taxon>
        <taxon>Vibrionaceae</taxon>
        <taxon>Vibrio</taxon>
    </lineage>
</organism>
<dbReference type="GO" id="GO:0097697">
    <property type="term" value="F:tRNA (5-carboxymethoxyuridine(34)-5-O)-methyltransferase activity"/>
    <property type="evidence" value="ECO:0007669"/>
    <property type="project" value="UniProtKB-UniRule"/>
</dbReference>
<keyword evidence="1" id="KW-0819">tRNA processing</keyword>
<dbReference type="EC" id="2.1.1.-" evidence="1"/>
<feature type="binding site" evidence="1">
    <location>
        <position position="43"/>
    </location>
    <ligand>
        <name>S-adenosyl-L-methionine</name>
        <dbReference type="ChEBI" id="CHEBI:59789"/>
    </ligand>
</feature>
<dbReference type="GO" id="GO:0006400">
    <property type="term" value="P:tRNA modification"/>
    <property type="evidence" value="ECO:0007669"/>
    <property type="project" value="UniProtKB-UniRule"/>
</dbReference>
<comment type="function">
    <text evidence="1">Catalyzes the methylation of 5-carboxymethoxyuridine (cmo5U) to form 5-methoxycarbonylmethoxyuridine (mcmo5U) at position 34 in tRNAs.</text>
</comment>
<evidence type="ECO:0000313" key="3">
    <source>
        <dbReference type="EMBL" id="GEA61873.1"/>
    </source>
</evidence>
<keyword evidence="1" id="KW-0949">S-adenosyl-L-methionine</keyword>
<dbReference type="Gene3D" id="3.40.50.150">
    <property type="entry name" value="Vaccinia Virus protein VP39"/>
    <property type="match status" value="1"/>
</dbReference>
<dbReference type="CDD" id="cd02440">
    <property type="entry name" value="AdoMet_MTases"/>
    <property type="match status" value="1"/>
</dbReference>
<keyword evidence="4" id="KW-1185">Reference proteome</keyword>
<dbReference type="PANTHER" id="PTHR43861">
    <property type="entry name" value="TRANS-ACONITATE 2-METHYLTRANSFERASE-RELATED"/>
    <property type="match status" value="1"/>
</dbReference>
<accession>A0A4Y3IQV8</accession>
<comment type="similarity">
    <text evidence="1">Belongs to the class I-like SAM-binding methyltransferase superfamily. CmoM family.</text>
</comment>
<reference evidence="3 4" key="1">
    <citation type="submission" date="2019-06" db="EMBL/GenBank/DDBJ databases">
        <title>Whole genome shotgun sequence of Vibrio comitans NBRC 102076.</title>
        <authorList>
            <person name="Hosoyama A."/>
            <person name="Uohara A."/>
            <person name="Ohji S."/>
            <person name="Ichikawa N."/>
        </authorList>
    </citation>
    <scope>NUCLEOTIDE SEQUENCE [LARGE SCALE GENOMIC DNA]</scope>
    <source>
        <strain evidence="3 4">NBRC 102076</strain>
    </source>
</reference>
<feature type="binding site" evidence="1">
    <location>
        <begin position="71"/>
        <end position="72"/>
    </location>
    <ligand>
        <name>S-adenosyl-L-methionine</name>
        <dbReference type="ChEBI" id="CHEBI:59789"/>
    </ligand>
</feature>
<dbReference type="EMBL" id="BJLH01000014">
    <property type="protein sequence ID" value="GEA61873.1"/>
    <property type="molecule type" value="Genomic_DNA"/>
</dbReference>
<dbReference type="InterPro" id="IPR013216">
    <property type="entry name" value="Methyltransf_11"/>
</dbReference>
<feature type="domain" description="Methyltransferase type 11" evidence="2">
    <location>
        <begin position="68"/>
        <end position="164"/>
    </location>
</feature>
<dbReference type="GO" id="GO:0008757">
    <property type="term" value="F:S-adenosylmethionine-dependent methyltransferase activity"/>
    <property type="evidence" value="ECO:0007669"/>
    <property type="project" value="InterPro"/>
</dbReference>
<evidence type="ECO:0000313" key="4">
    <source>
        <dbReference type="Proteomes" id="UP000318242"/>
    </source>
</evidence>